<evidence type="ECO:0000313" key="2">
    <source>
        <dbReference type="EMBL" id="CEP09051.1"/>
    </source>
</evidence>
<dbReference type="Proteomes" id="UP000054107">
    <property type="component" value="Unassembled WGS sequence"/>
</dbReference>
<evidence type="ECO:0000313" key="3">
    <source>
        <dbReference type="Proteomes" id="UP000054107"/>
    </source>
</evidence>
<name>A0A0B7MST3_9FUNG</name>
<sequence length="413" mass="45808">MRGVPIFPPGTNGPGSSTSTGDIQHTAITENNQEKSQKNEKSNEKTNDKKIEKTEKNKKIEKENTNESKNKLVTPALGLTPDMAQQAAPTHQRVRKLPISINTSSSVLQTGSKRRCTETPVTPSILSRLSGTLSSAQNELVSKFGKTKNTIYCEHCTNIGCISITSLRHDSDFDENEDIIESTPPLEFQCIICGREQSENHMHQALGIMSKKSKNDTTPATIATFTPLPGTPASMVSAEDNALSEQYQQLKHRISCIECAAIGTMVKFGFTQTTQPRPRFQCSHCKRIFNISVMADMMSELSIAQQPPQSTLSPPTLEEDIEITDAQPTGETSVMHESQEDLMPTWIDENITSSSTSSNSQVIQFLLDSVKSLTAQATENQAKFDYINTLIERNEQLKNQLKEQKKENELQKK</sequence>
<organism evidence="2 3">
    <name type="scientific">Parasitella parasitica</name>
    <dbReference type="NCBI Taxonomy" id="35722"/>
    <lineage>
        <taxon>Eukaryota</taxon>
        <taxon>Fungi</taxon>
        <taxon>Fungi incertae sedis</taxon>
        <taxon>Mucoromycota</taxon>
        <taxon>Mucoromycotina</taxon>
        <taxon>Mucoromycetes</taxon>
        <taxon>Mucorales</taxon>
        <taxon>Mucorineae</taxon>
        <taxon>Mucoraceae</taxon>
        <taxon>Parasitella</taxon>
    </lineage>
</organism>
<reference evidence="2 3" key="1">
    <citation type="submission" date="2014-09" db="EMBL/GenBank/DDBJ databases">
        <authorList>
            <person name="Ellenberger Sabrina"/>
        </authorList>
    </citation>
    <scope>NUCLEOTIDE SEQUENCE [LARGE SCALE GENOMIC DNA]</scope>
    <source>
        <strain evidence="2 3">CBS 412.66</strain>
    </source>
</reference>
<accession>A0A0B7MST3</accession>
<dbReference type="OrthoDB" id="2206543at2759"/>
<evidence type="ECO:0000256" key="1">
    <source>
        <dbReference type="SAM" id="MobiDB-lite"/>
    </source>
</evidence>
<protein>
    <submittedName>
        <fullName evidence="2">Uncharacterized protein</fullName>
    </submittedName>
</protein>
<keyword evidence="3" id="KW-1185">Reference proteome</keyword>
<feature type="non-terminal residue" evidence="2">
    <location>
        <position position="413"/>
    </location>
</feature>
<dbReference type="AlphaFoldDB" id="A0A0B7MST3"/>
<dbReference type="EMBL" id="LN720944">
    <property type="protein sequence ID" value="CEP09051.1"/>
    <property type="molecule type" value="Genomic_DNA"/>
</dbReference>
<feature type="region of interest" description="Disordered" evidence="1">
    <location>
        <begin position="1"/>
        <end position="74"/>
    </location>
</feature>
<feature type="compositionally biased region" description="Basic and acidic residues" evidence="1">
    <location>
        <begin position="32"/>
        <end position="70"/>
    </location>
</feature>
<gene>
    <name evidence="2" type="primary">PARPA_02490.1 scaffold 4606</name>
</gene>
<proteinExistence type="predicted"/>